<dbReference type="PROSITE" id="PS50862">
    <property type="entry name" value="AA_TRNA_LIGASE_II"/>
    <property type="match status" value="1"/>
</dbReference>
<dbReference type="Pfam" id="PF13393">
    <property type="entry name" value="tRNA-synt_His"/>
    <property type="match status" value="1"/>
</dbReference>
<dbReference type="Gene3D" id="3.30.930.10">
    <property type="entry name" value="Bira Bifunctional Protein, Domain 2"/>
    <property type="match status" value="1"/>
</dbReference>
<evidence type="ECO:0000256" key="5">
    <source>
        <dbReference type="ARBA" id="ARBA00022917"/>
    </source>
</evidence>
<feature type="non-terminal residue" evidence="10">
    <location>
        <position position="344"/>
    </location>
</feature>
<dbReference type="PANTHER" id="PTHR11476:SF7">
    <property type="entry name" value="HISTIDINE--TRNA LIGASE"/>
    <property type="match status" value="1"/>
</dbReference>
<keyword evidence="5" id="KW-0648">Protein biosynthesis</keyword>
<dbReference type="InterPro" id="IPR041715">
    <property type="entry name" value="HisRS-like_core"/>
</dbReference>
<accession>A0A1F7WLG0</accession>
<feature type="domain" description="Aminoacyl-transfer RNA synthetases class-II family profile" evidence="9">
    <location>
        <begin position="24"/>
        <end position="311"/>
    </location>
</feature>
<dbReference type="Proteomes" id="UP000176198">
    <property type="component" value="Unassembled WGS sequence"/>
</dbReference>
<dbReference type="EMBL" id="MGFJ01000012">
    <property type="protein sequence ID" value="OGM02855.1"/>
    <property type="molecule type" value="Genomic_DNA"/>
</dbReference>
<dbReference type="InterPro" id="IPR015807">
    <property type="entry name" value="His-tRNA-ligase"/>
</dbReference>
<evidence type="ECO:0000256" key="1">
    <source>
        <dbReference type="ARBA" id="ARBA00008226"/>
    </source>
</evidence>
<feature type="binding site" evidence="8">
    <location>
        <position position="255"/>
    </location>
    <ligand>
        <name>L-histidine</name>
        <dbReference type="ChEBI" id="CHEBI:57595"/>
    </ligand>
</feature>
<organism evidence="10 11">
    <name type="scientific">Candidatus Woesebacteria bacterium GWA1_41_8</name>
    <dbReference type="NCBI Taxonomy" id="1802471"/>
    <lineage>
        <taxon>Bacteria</taxon>
        <taxon>Candidatus Woeseibacteriota</taxon>
    </lineage>
</organism>
<reference evidence="10 11" key="1">
    <citation type="journal article" date="2016" name="Nat. Commun.">
        <title>Thousands of microbial genomes shed light on interconnected biogeochemical processes in an aquifer system.</title>
        <authorList>
            <person name="Anantharaman K."/>
            <person name="Brown C.T."/>
            <person name="Hug L.A."/>
            <person name="Sharon I."/>
            <person name="Castelle C.J."/>
            <person name="Probst A.J."/>
            <person name="Thomas B.C."/>
            <person name="Singh A."/>
            <person name="Wilkins M.J."/>
            <person name="Karaoz U."/>
            <person name="Brodie E.L."/>
            <person name="Williams K.H."/>
            <person name="Hubbard S.S."/>
            <person name="Banfield J.F."/>
        </authorList>
    </citation>
    <scope>NUCLEOTIDE SEQUENCE [LARGE SCALE GENOMIC DNA]</scope>
</reference>
<evidence type="ECO:0000313" key="10">
    <source>
        <dbReference type="EMBL" id="OGM02855.1"/>
    </source>
</evidence>
<evidence type="ECO:0000259" key="9">
    <source>
        <dbReference type="PROSITE" id="PS50862"/>
    </source>
</evidence>
<evidence type="ECO:0000256" key="2">
    <source>
        <dbReference type="ARBA" id="ARBA00012815"/>
    </source>
</evidence>
<dbReference type="AlphaFoldDB" id="A0A1F7WLG0"/>
<keyword evidence="10" id="KW-0436">Ligase</keyword>
<evidence type="ECO:0000256" key="7">
    <source>
        <dbReference type="NCBIfam" id="TIGR00442"/>
    </source>
</evidence>
<dbReference type="GO" id="GO:0006427">
    <property type="term" value="P:histidyl-tRNA aminoacylation"/>
    <property type="evidence" value="ECO:0007669"/>
    <property type="project" value="UniProtKB-UniRule"/>
</dbReference>
<protein>
    <recommendedName>
        <fullName evidence="2 7">Histidine--tRNA ligase</fullName>
        <ecNumber evidence="2 7">6.1.1.21</ecNumber>
    </recommendedName>
</protein>
<feature type="binding site" evidence="8">
    <location>
        <begin position="81"/>
        <end position="83"/>
    </location>
    <ligand>
        <name>L-histidine</name>
        <dbReference type="ChEBI" id="CHEBI:57595"/>
    </ligand>
</feature>
<dbReference type="GO" id="GO:0004821">
    <property type="term" value="F:histidine-tRNA ligase activity"/>
    <property type="evidence" value="ECO:0007669"/>
    <property type="project" value="UniProtKB-UniRule"/>
</dbReference>
<evidence type="ECO:0000256" key="6">
    <source>
        <dbReference type="ARBA" id="ARBA00047639"/>
    </source>
</evidence>
<dbReference type="NCBIfam" id="TIGR00442">
    <property type="entry name" value="hisS"/>
    <property type="match status" value="1"/>
</dbReference>
<gene>
    <name evidence="10" type="ORF">A2115_01275</name>
</gene>
<dbReference type="STRING" id="1802471.A2115_01275"/>
<evidence type="ECO:0000256" key="8">
    <source>
        <dbReference type="PIRSR" id="PIRSR001549-1"/>
    </source>
</evidence>
<keyword evidence="4" id="KW-0067">ATP-binding</keyword>
<sequence length="344" mass="39592">MDKQQLQTLKGFRDFLPKEAKKRQYLKNKFIETFELFGFEPLETPTLEYEELFWGKYGQEADKLIFKFTDEGGRRVAMRYDQTVPTSRILAMYQQNLPMPWRRYQIQNAFRAEKPQRGRFREFTQCDIDIFGTTSPLSDAEVLAVGNTLLKNLGFKAFKILINDREILFQLMKAAEIQEEIQLSVIQSIDKLDKKSREEVEEELRQKGLTIETIHKLFNTFDASVPTPTLQETIDYAESLGIAKENIEFTPRLARGLDYYNSIIYEFVIEGYSAGSVAGGGRYDNLIKQLSGVDIPATGYSWGFDRLIEAIEQFNLFPSDTKRGGVLVSVFNKDLIKNSLEAVA</sequence>
<feature type="binding site" evidence="8">
    <location>
        <position position="129"/>
    </location>
    <ligand>
        <name>L-histidine</name>
        <dbReference type="ChEBI" id="CHEBI:57595"/>
    </ligand>
</feature>
<feature type="binding site" evidence="8">
    <location>
        <begin position="259"/>
        <end position="260"/>
    </location>
    <ligand>
        <name>L-histidine</name>
        <dbReference type="ChEBI" id="CHEBI:57595"/>
    </ligand>
</feature>
<comment type="similarity">
    <text evidence="1">Belongs to the class-II aminoacyl-tRNA synthetase family.</text>
</comment>
<dbReference type="GO" id="GO:0005737">
    <property type="term" value="C:cytoplasm"/>
    <property type="evidence" value="ECO:0007669"/>
    <property type="project" value="UniProtKB-UniRule"/>
</dbReference>
<keyword evidence="3" id="KW-0547">Nucleotide-binding</keyword>
<evidence type="ECO:0000256" key="4">
    <source>
        <dbReference type="ARBA" id="ARBA00022840"/>
    </source>
</evidence>
<dbReference type="GO" id="GO:0005524">
    <property type="term" value="F:ATP binding"/>
    <property type="evidence" value="ECO:0007669"/>
    <property type="project" value="UniProtKB-KW"/>
</dbReference>
<dbReference type="InterPro" id="IPR045864">
    <property type="entry name" value="aa-tRNA-synth_II/BPL/LPL"/>
</dbReference>
<dbReference type="InterPro" id="IPR006195">
    <property type="entry name" value="aa-tRNA-synth_II"/>
</dbReference>
<dbReference type="CDD" id="cd00773">
    <property type="entry name" value="HisRS-like_core"/>
    <property type="match status" value="1"/>
</dbReference>
<comment type="catalytic activity">
    <reaction evidence="6">
        <text>tRNA(His) + L-histidine + ATP = L-histidyl-tRNA(His) + AMP + diphosphate + H(+)</text>
        <dbReference type="Rhea" id="RHEA:17313"/>
        <dbReference type="Rhea" id="RHEA-COMP:9665"/>
        <dbReference type="Rhea" id="RHEA-COMP:9689"/>
        <dbReference type="ChEBI" id="CHEBI:15378"/>
        <dbReference type="ChEBI" id="CHEBI:30616"/>
        <dbReference type="ChEBI" id="CHEBI:33019"/>
        <dbReference type="ChEBI" id="CHEBI:57595"/>
        <dbReference type="ChEBI" id="CHEBI:78442"/>
        <dbReference type="ChEBI" id="CHEBI:78527"/>
        <dbReference type="ChEBI" id="CHEBI:456215"/>
        <dbReference type="EC" id="6.1.1.21"/>
    </reaction>
</comment>
<evidence type="ECO:0000313" key="11">
    <source>
        <dbReference type="Proteomes" id="UP000176198"/>
    </source>
</evidence>
<proteinExistence type="inferred from homology"/>
<dbReference type="PIRSF" id="PIRSF001549">
    <property type="entry name" value="His-tRNA_synth"/>
    <property type="match status" value="1"/>
</dbReference>
<dbReference type="PANTHER" id="PTHR11476">
    <property type="entry name" value="HISTIDYL-TRNA SYNTHETASE"/>
    <property type="match status" value="1"/>
</dbReference>
<comment type="caution">
    <text evidence="10">The sequence shown here is derived from an EMBL/GenBank/DDBJ whole genome shotgun (WGS) entry which is preliminary data.</text>
</comment>
<feature type="binding site" evidence="8">
    <location>
        <position position="125"/>
    </location>
    <ligand>
        <name>L-histidine</name>
        <dbReference type="ChEBI" id="CHEBI:57595"/>
    </ligand>
</feature>
<name>A0A1F7WLG0_9BACT</name>
<evidence type="ECO:0000256" key="3">
    <source>
        <dbReference type="ARBA" id="ARBA00022741"/>
    </source>
</evidence>
<feature type="binding site" evidence="8">
    <location>
        <position position="111"/>
    </location>
    <ligand>
        <name>L-histidine</name>
        <dbReference type="ChEBI" id="CHEBI:57595"/>
    </ligand>
</feature>
<dbReference type="InterPro" id="IPR004516">
    <property type="entry name" value="HisRS/HisZ"/>
</dbReference>
<dbReference type="SUPFAM" id="SSF55681">
    <property type="entry name" value="Class II aaRS and biotin synthetases"/>
    <property type="match status" value="1"/>
</dbReference>
<dbReference type="EC" id="6.1.1.21" evidence="2 7"/>